<dbReference type="Gene3D" id="1.50.10.140">
    <property type="match status" value="1"/>
</dbReference>
<dbReference type="RefSeq" id="WP_008561269.1">
    <property type="nucleotide sequence ID" value="NZ_CVRL01000025.1"/>
</dbReference>
<dbReference type="Proteomes" id="UP000043764">
    <property type="component" value="Unassembled WGS sequence"/>
</dbReference>
<organism evidence="2 3">
    <name type="scientific">Phaeobacter italicus</name>
    <dbReference type="NCBI Taxonomy" id="481446"/>
    <lineage>
        <taxon>Bacteria</taxon>
        <taxon>Pseudomonadati</taxon>
        <taxon>Pseudomonadota</taxon>
        <taxon>Alphaproteobacteria</taxon>
        <taxon>Rhodobacterales</taxon>
        <taxon>Roseobacteraceae</taxon>
        <taxon>Phaeobacter</taxon>
    </lineage>
</organism>
<accession>A0A0H5D318</accession>
<keyword evidence="3" id="KW-1185">Reference proteome</keyword>
<sequence>MSTTSRSTGNRSSLVFLAGLALAAGIAVSGDGLQHYLLSRGGVAIDLDSAYQRQQERSLTPQDIHAAKVAWRYFETNYRSESGFVDAVAGFPSGTLWDQGSYLFALLAAEGLGIIDPAHFGVRVDHLLTALERMPLFDNRLPNKVYDSRSLAMVNYKNDPVPDGVGWSALDNARMLTALRVLEHRRPDHGPRIRALLRDWDLAAMADEGRLQGAQRDGSDVLYRQEGRIGYEQYGARAAAMWGLDTLAAGSARNIMEWYEVSGIDVPVDLRRASAFRAITPTLSEPFFLQGLELGFDREGATLAKRVYAAQERRHRDTGQITMVSEDNVNQEPFFLYSSVYSNGSPWAVVSEDGDLYPELRTVSLKAAFAWDALFATDYTALARSSLADLETDGGWASGRYEVDGRINDVVTANTNAVVLEAIHFIAHGPLWSLR</sequence>
<evidence type="ECO:0000313" key="3">
    <source>
        <dbReference type="Proteomes" id="UP000043764"/>
    </source>
</evidence>
<dbReference type="Pfam" id="PF11329">
    <property type="entry name" value="DUF3131"/>
    <property type="match status" value="1"/>
</dbReference>
<dbReference type="InterPro" id="IPR021478">
    <property type="entry name" value="DUF3131"/>
</dbReference>
<dbReference type="STRING" id="481446.NIT7645_01071"/>
<dbReference type="AlphaFoldDB" id="A0A0H5D318"/>
<protein>
    <recommendedName>
        <fullName evidence="1">DUF3131 domain-containing protein</fullName>
    </recommendedName>
</protein>
<proteinExistence type="predicted"/>
<gene>
    <name evidence="2" type="ORF">NIT7321_01972</name>
</gene>
<reference evidence="3" key="1">
    <citation type="submission" date="2015-05" db="EMBL/GenBank/DDBJ databases">
        <authorList>
            <person name="Rodrigo-Torres Lidia"/>
            <person name="Arahal R.David."/>
        </authorList>
    </citation>
    <scope>NUCLEOTIDE SEQUENCE [LARGE SCALE GENOMIC DNA]</scope>
    <source>
        <strain evidence="3">CECT 7321</strain>
    </source>
</reference>
<evidence type="ECO:0000259" key="1">
    <source>
        <dbReference type="Pfam" id="PF11329"/>
    </source>
</evidence>
<evidence type="ECO:0000313" key="2">
    <source>
        <dbReference type="EMBL" id="CRL11123.1"/>
    </source>
</evidence>
<dbReference type="EMBL" id="CVRL01000025">
    <property type="protein sequence ID" value="CRL11123.1"/>
    <property type="molecule type" value="Genomic_DNA"/>
</dbReference>
<name>A0A0H5D318_9RHOB</name>
<feature type="domain" description="DUF3131" evidence="1">
    <location>
        <begin position="66"/>
        <end position="427"/>
    </location>
</feature>